<gene>
    <name evidence="4" type="ORF">SGCZBJ_17960</name>
</gene>
<evidence type="ECO:0000313" key="5">
    <source>
        <dbReference type="Proteomes" id="UP000234479"/>
    </source>
</evidence>
<comment type="caution">
    <text evidence="4">The sequence shown here is derived from an EMBL/GenBank/DDBJ whole genome shotgun (WGS) entry which is preliminary data.</text>
</comment>
<feature type="domain" description="Phospholipase/carboxylesterase/thioesterase" evidence="3">
    <location>
        <begin position="8"/>
        <end position="206"/>
    </location>
</feature>
<evidence type="ECO:0000256" key="2">
    <source>
        <dbReference type="ARBA" id="ARBA00022801"/>
    </source>
</evidence>
<dbReference type="Pfam" id="PF02230">
    <property type="entry name" value="Abhydrolase_2"/>
    <property type="match status" value="1"/>
</dbReference>
<name>A0A2N5D9C6_9CAUL</name>
<keyword evidence="5" id="KW-1185">Reference proteome</keyword>
<evidence type="ECO:0000313" key="4">
    <source>
        <dbReference type="EMBL" id="PLR22655.1"/>
    </source>
</evidence>
<dbReference type="InterPro" id="IPR050565">
    <property type="entry name" value="LYPA1-2/EST-like"/>
</dbReference>
<reference evidence="4 5" key="1">
    <citation type="submission" date="2017-12" db="EMBL/GenBank/DDBJ databases">
        <title>The genome sequence of Caulobacter sp. 410.</title>
        <authorList>
            <person name="Gao J."/>
            <person name="Mao X."/>
            <person name="Sun J."/>
        </authorList>
    </citation>
    <scope>NUCLEOTIDE SEQUENCE [LARGE SCALE GENOMIC DNA]</scope>
    <source>
        <strain evidence="4 5">410</strain>
    </source>
</reference>
<evidence type="ECO:0000256" key="1">
    <source>
        <dbReference type="ARBA" id="ARBA00006499"/>
    </source>
</evidence>
<evidence type="ECO:0000259" key="3">
    <source>
        <dbReference type="Pfam" id="PF02230"/>
    </source>
</evidence>
<dbReference type="OrthoDB" id="9801763at2"/>
<sequence length="227" mass="23543">MTVLRFGPSTQADALVLLLHGVGASAEAMRPLASLLSARLPNAAVLAPDGTAPFDMGPGGRQWFSVRGVSEDNRKARVEAALPAIETLLDEACALVGVPLERAVVAGFSQGAILALHLAAAAKQPPAAIVALAGRLAAGPLLTHPGPRPSVFMSHGAQDRVIALSDAQHAAGALRAIGAEVQFEQIPEHGHSIDPRQVESVARYVAARLPSGRMDLAQAAEPHRRES</sequence>
<dbReference type="RefSeq" id="WP_101719334.1">
    <property type="nucleotide sequence ID" value="NZ_PJRS01000038.1"/>
</dbReference>
<dbReference type="Gene3D" id="3.40.50.1820">
    <property type="entry name" value="alpha/beta hydrolase"/>
    <property type="match status" value="1"/>
</dbReference>
<dbReference type="AlphaFoldDB" id="A0A2N5D9C6"/>
<proteinExistence type="inferred from homology"/>
<dbReference type="InterPro" id="IPR003140">
    <property type="entry name" value="PLipase/COase/thioEstase"/>
</dbReference>
<organism evidence="4 5">
    <name type="scientific">Caulobacter zeae</name>
    <dbReference type="NCBI Taxonomy" id="2055137"/>
    <lineage>
        <taxon>Bacteria</taxon>
        <taxon>Pseudomonadati</taxon>
        <taxon>Pseudomonadota</taxon>
        <taxon>Alphaproteobacteria</taxon>
        <taxon>Caulobacterales</taxon>
        <taxon>Caulobacteraceae</taxon>
        <taxon>Caulobacter</taxon>
    </lineage>
</organism>
<accession>A0A2N5D9C6</accession>
<dbReference type="GO" id="GO:0016787">
    <property type="term" value="F:hydrolase activity"/>
    <property type="evidence" value="ECO:0007669"/>
    <property type="project" value="UniProtKB-KW"/>
</dbReference>
<dbReference type="SUPFAM" id="SSF53474">
    <property type="entry name" value="alpha/beta-Hydrolases"/>
    <property type="match status" value="1"/>
</dbReference>
<dbReference type="PANTHER" id="PTHR10655">
    <property type="entry name" value="LYSOPHOSPHOLIPASE-RELATED"/>
    <property type="match status" value="1"/>
</dbReference>
<protein>
    <submittedName>
        <fullName evidence="4">Hydrolase</fullName>
    </submittedName>
</protein>
<keyword evidence="2 4" id="KW-0378">Hydrolase</keyword>
<dbReference type="PANTHER" id="PTHR10655:SF17">
    <property type="entry name" value="LYSOPHOSPHOLIPASE-LIKE PROTEIN 1"/>
    <property type="match status" value="1"/>
</dbReference>
<dbReference type="EMBL" id="PJRS01000038">
    <property type="protein sequence ID" value="PLR22655.1"/>
    <property type="molecule type" value="Genomic_DNA"/>
</dbReference>
<dbReference type="InterPro" id="IPR029058">
    <property type="entry name" value="AB_hydrolase_fold"/>
</dbReference>
<dbReference type="Proteomes" id="UP000234479">
    <property type="component" value="Unassembled WGS sequence"/>
</dbReference>
<comment type="similarity">
    <text evidence="1">Belongs to the AB hydrolase superfamily. AB hydrolase 2 family.</text>
</comment>